<dbReference type="PANTHER" id="PTHR34203:SF13">
    <property type="entry name" value="EXPRESSED PROTEIN"/>
    <property type="match status" value="1"/>
</dbReference>
<dbReference type="InterPro" id="IPR006342">
    <property type="entry name" value="FkbM_mtfrase"/>
</dbReference>
<name>A0A2T4HGD0_9FLAO</name>
<evidence type="ECO:0000313" key="2">
    <source>
        <dbReference type="EMBL" id="RVU88267.1"/>
    </source>
</evidence>
<comment type="caution">
    <text evidence="2">The sequence shown here is derived from an EMBL/GenBank/DDBJ whole genome shotgun (WGS) entry which is preliminary data.</text>
</comment>
<keyword evidence="2" id="KW-0489">Methyltransferase</keyword>
<protein>
    <submittedName>
        <fullName evidence="2">FkbM family methyltransferase</fullName>
    </submittedName>
</protein>
<keyword evidence="2" id="KW-0808">Transferase</keyword>
<dbReference type="OrthoDB" id="9812600at2"/>
<feature type="domain" description="Methyltransferase FkbM" evidence="1">
    <location>
        <begin position="137"/>
        <end position="269"/>
    </location>
</feature>
<dbReference type="InterPro" id="IPR029063">
    <property type="entry name" value="SAM-dependent_MTases_sf"/>
</dbReference>
<organism evidence="2">
    <name type="scientific">Flavobacterium columnare</name>
    <dbReference type="NCBI Taxonomy" id="996"/>
    <lineage>
        <taxon>Bacteria</taxon>
        <taxon>Pseudomonadati</taxon>
        <taxon>Bacteroidota</taxon>
        <taxon>Flavobacteriia</taxon>
        <taxon>Flavobacteriales</taxon>
        <taxon>Flavobacteriaceae</taxon>
        <taxon>Flavobacterium</taxon>
    </lineage>
</organism>
<dbReference type="RefSeq" id="WP_077225994.1">
    <property type="nucleotide sequence ID" value="NZ_MUAW01000008.1"/>
</dbReference>
<dbReference type="Pfam" id="PF05050">
    <property type="entry name" value="Methyltransf_21"/>
    <property type="match status" value="1"/>
</dbReference>
<dbReference type="PANTHER" id="PTHR34203">
    <property type="entry name" value="METHYLTRANSFERASE, FKBM FAMILY PROTEIN"/>
    <property type="match status" value="1"/>
</dbReference>
<dbReference type="Gene3D" id="3.40.50.150">
    <property type="entry name" value="Vaccinia Virus protein VP39"/>
    <property type="match status" value="1"/>
</dbReference>
<dbReference type="InterPro" id="IPR052514">
    <property type="entry name" value="SAM-dependent_MTase"/>
</dbReference>
<proteinExistence type="predicted"/>
<dbReference type="AlphaFoldDB" id="A0A2T4HGD0"/>
<reference evidence="2" key="1">
    <citation type="submission" date="2018-12" db="EMBL/GenBank/DDBJ databases">
        <title>Draft genome sequence of Flaovobacterium columnare BGFS27 isolated from channel catfish in Alabama.</title>
        <authorList>
            <person name="Cai W."/>
            <person name="Arias C."/>
        </authorList>
    </citation>
    <scope>NUCLEOTIDE SEQUENCE [LARGE SCALE GENOMIC DNA]</scope>
    <source>
        <strain evidence="2">BGFS27</strain>
    </source>
</reference>
<evidence type="ECO:0000259" key="1">
    <source>
        <dbReference type="Pfam" id="PF05050"/>
    </source>
</evidence>
<gene>
    <name evidence="2" type="ORF">EJB19_08855</name>
</gene>
<dbReference type="GO" id="GO:0008168">
    <property type="term" value="F:methyltransferase activity"/>
    <property type="evidence" value="ECO:0007669"/>
    <property type="project" value="UniProtKB-KW"/>
</dbReference>
<dbReference type="GO" id="GO:0032259">
    <property type="term" value="P:methylation"/>
    <property type="evidence" value="ECO:0007669"/>
    <property type="project" value="UniProtKB-KW"/>
</dbReference>
<accession>A0A2T4HGD0</accession>
<sequence length="286" mass="33423">MIKLRSLYRINFKNRIVLFFYYVLKIFGFKPTQKQILIHELYHHLIVSNGILVFEDPEKYKVRLFDSKIELYIRKFPSSDVKVFGQVFRGNEYKKVVELYCTFFGTNPEYIIDAGGNVGYTSVYFKSIFPKVNLAIIEPSSTNFCMIQNNFLQNNIDAHLFKGGLWNKNTSLKIVHDFRDQSDWAIRVEESEIQSDLKAFTVDFILEDTNFKNIDILKIDIEGSEKQIFSKNGSIDFLKKTKCIAIEIHDEFDCREDIMTLLANYGFELTNYGELTIGINQNLILD</sequence>
<dbReference type="NCBIfam" id="TIGR01444">
    <property type="entry name" value="fkbM_fam"/>
    <property type="match status" value="1"/>
</dbReference>
<dbReference type="SUPFAM" id="SSF53335">
    <property type="entry name" value="S-adenosyl-L-methionine-dependent methyltransferases"/>
    <property type="match status" value="1"/>
</dbReference>
<dbReference type="EMBL" id="RWGX01000004">
    <property type="protein sequence ID" value="RVU88267.1"/>
    <property type="molecule type" value="Genomic_DNA"/>
</dbReference>